<dbReference type="GO" id="GO:0016705">
    <property type="term" value="F:oxidoreductase activity, acting on paired donors, with incorporation or reduction of molecular oxygen"/>
    <property type="evidence" value="ECO:0007669"/>
    <property type="project" value="InterPro"/>
</dbReference>
<evidence type="ECO:0000256" key="2">
    <source>
        <dbReference type="ARBA" id="ARBA00022643"/>
    </source>
</evidence>
<keyword evidence="3" id="KW-0560">Oxidoreductase</keyword>
<protein>
    <recommendedName>
        <fullName evidence="7">LLM class flavin-dependent oxidoreductase</fullName>
    </recommendedName>
</protein>
<gene>
    <name evidence="5" type="ORF">hbim_05433</name>
</gene>
<accession>A0AAI8TZN7</accession>
<organism evidence="5 6">
    <name type="scientific">Mycolicibacterium mageritense</name>
    <name type="common">Mycobacterium mageritense</name>
    <dbReference type="NCBI Taxonomy" id="53462"/>
    <lineage>
        <taxon>Bacteria</taxon>
        <taxon>Bacillati</taxon>
        <taxon>Actinomycetota</taxon>
        <taxon>Actinomycetes</taxon>
        <taxon>Mycobacteriales</taxon>
        <taxon>Mycobacteriaceae</taxon>
        <taxon>Mycolicibacterium</taxon>
    </lineage>
</organism>
<evidence type="ECO:0008006" key="7">
    <source>
        <dbReference type="Google" id="ProtNLM"/>
    </source>
</evidence>
<dbReference type="InterPro" id="IPR051260">
    <property type="entry name" value="Diverse_substr_monoxygenases"/>
</dbReference>
<evidence type="ECO:0000256" key="4">
    <source>
        <dbReference type="ARBA" id="ARBA00023033"/>
    </source>
</evidence>
<dbReference type="Gene3D" id="3.20.20.30">
    <property type="entry name" value="Luciferase-like domain"/>
    <property type="match status" value="1"/>
</dbReference>
<keyword evidence="4" id="KW-0503">Monooxygenase</keyword>
<proteinExistence type="predicted"/>
<dbReference type="PANTHER" id="PTHR30011:SF16">
    <property type="entry name" value="C2H2 FINGER DOMAIN TRANSCRIPTION FACTOR (EUROFUNG)-RELATED"/>
    <property type="match status" value="1"/>
</dbReference>
<dbReference type="AlphaFoldDB" id="A0AAI8TZN7"/>
<dbReference type="InterPro" id="IPR036661">
    <property type="entry name" value="Luciferase-like_sf"/>
</dbReference>
<evidence type="ECO:0000313" key="5">
    <source>
        <dbReference type="EMBL" id="BDY31477.1"/>
    </source>
</evidence>
<dbReference type="SUPFAM" id="SSF51679">
    <property type="entry name" value="Bacterial luciferase-like"/>
    <property type="match status" value="1"/>
</dbReference>
<evidence type="ECO:0000256" key="3">
    <source>
        <dbReference type="ARBA" id="ARBA00023002"/>
    </source>
</evidence>
<dbReference type="Proteomes" id="UP001241092">
    <property type="component" value="Chromosome"/>
</dbReference>
<dbReference type="PANTHER" id="PTHR30011">
    <property type="entry name" value="ALKANESULFONATE MONOOXYGENASE-RELATED"/>
    <property type="match status" value="1"/>
</dbReference>
<dbReference type="GO" id="GO:0004497">
    <property type="term" value="F:monooxygenase activity"/>
    <property type="evidence" value="ECO:0007669"/>
    <property type="project" value="UniProtKB-KW"/>
</dbReference>
<keyword evidence="2" id="KW-0288">FMN</keyword>
<name>A0AAI8TZN7_MYCME</name>
<keyword evidence="1" id="KW-0285">Flavoprotein</keyword>
<dbReference type="RefSeq" id="WP_229480555.1">
    <property type="nucleotide sequence ID" value="NZ_AP027452.1"/>
</dbReference>
<evidence type="ECO:0000256" key="1">
    <source>
        <dbReference type="ARBA" id="ARBA00022630"/>
    </source>
</evidence>
<sequence>MAVTLSVGVEVIGDGLTGIPARGIADLARRLERAGVAYWVIGAERGEAGEELATSLDASLIATIAARHSSTLGLVVAAAGHRDHPYNLARRLVSVDHAAQGRVGWLALDFDHRIALNAATDTWTGAELDPVHTAHAITAVRTLWRTWPLDSVVGDLTTGVFADTARIRRADVHEGYAISGPLNVPGSVQGDLPVWQQVPPGTPAPGADLVIVEDGDPIPADSSAVVRLRAAEGIGAALDRIARFGAASGVVLRLKPSALQHVLEKTLPDARRLGVVASPGAGTLRDRLGLPVPAYPDLSDHPVVFDTAPTPGGRL</sequence>
<evidence type="ECO:0000313" key="6">
    <source>
        <dbReference type="Proteomes" id="UP001241092"/>
    </source>
</evidence>
<dbReference type="EMBL" id="AP027452">
    <property type="protein sequence ID" value="BDY31477.1"/>
    <property type="molecule type" value="Genomic_DNA"/>
</dbReference>
<reference evidence="5" key="1">
    <citation type="submission" date="2023-03" db="EMBL/GenBank/DDBJ databases">
        <title>Draft genome sequence of a Mycolicibacterium mageritense strain H4_3_1 isolated from a hybrid biological-inorganic system reactor.</title>
        <authorList>
            <person name="Feng X."/>
            <person name="Kazama D."/>
            <person name="Sato K."/>
            <person name="Kobayashi H."/>
        </authorList>
    </citation>
    <scope>NUCLEOTIDE SEQUENCE</scope>
    <source>
        <strain evidence="5">H4_3_1</strain>
    </source>
</reference>